<feature type="region of interest" description="Disordered" evidence="3">
    <location>
        <begin position="1"/>
        <end position="62"/>
    </location>
</feature>
<evidence type="ECO:0000256" key="3">
    <source>
        <dbReference type="SAM" id="MobiDB-lite"/>
    </source>
</evidence>
<dbReference type="PANTHER" id="PTHR11875">
    <property type="entry name" value="TESTIS-SPECIFIC Y-ENCODED PROTEIN"/>
    <property type="match status" value="1"/>
</dbReference>
<dbReference type="GO" id="GO:0006334">
    <property type="term" value="P:nucleosome assembly"/>
    <property type="evidence" value="ECO:0007669"/>
    <property type="project" value="InterPro"/>
</dbReference>
<dbReference type="AlphaFoldDB" id="A0A8H3A4A2"/>
<feature type="compositionally biased region" description="Basic and acidic residues" evidence="3">
    <location>
        <begin position="429"/>
        <end position="442"/>
    </location>
</feature>
<dbReference type="Proteomes" id="UP000663841">
    <property type="component" value="Unassembled WGS sequence"/>
</dbReference>
<evidence type="ECO:0000256" key="2">
    <source>
        <dbReference type="RuleBase" id="RU003876"/>
    </source>
</evidence>
<gene>
    <name evidence="4" type="ORF">RDB_LOCUS13305</name>
</gene>
<sequence>MANSGARDIAGSGSGQGKTAPTPVNTPLNNAPISQGLSRPTVPDTIDEDADADDDVEEGAADPTAQAIYNLVSGRLAGLVGKSSGYVENLPPSVKRRVEGLKGVQDKQTELEAQLKREMFELEKKYLALHAPLYERRRAILVGEAEPTDEEVAAGEAVTAQDKEDEVEDELAQSMAKLSTKKRKDEAETEEPETPTKGVPQFWLTALRNHIELQQLITERDEEALGHLIDVRLTYVEEPSLGYQITFVFEENPFFENTELHKTYFYQKELGYAGEYMYARAEGTKIKWKEDKDLTKTVEIKKQRNKNTNRTRLVRRTQAVPSFFDFFSPPLPPSSDTDLIEAGLAVDGEELEEKEMEELEEKLELDYQLGEDFKEKIIPRAVDFFTGKALRFEAGFSDVDEESEDDDDEDEDSESDGDQPRRAPAAPKKKGEAEKAEECKNQ</sequence>
<evidence type="ECO:0000313" key="4">
    <source>
        <dbReference type="EMBL" id="CAE6406116.1"/>
    </source>
</evidence>
<dbReference type="SUPFAM" id="SSF143113">
    <property type="entry name" value="NAP-like"/>
    <property type="match status" value="1"/>
</dbReference>
<dbReference type="Gene3D" id="1.20.5.1500">
    <property type="match status" value="1"/>
</dbReference>
<dbReference type="Pfam" id="PF00956">
    <property type="entry name" value="NAP"/>
    <property type="match status" value="1"/>
</dbReference>
<comment type="similarity">
    <text evidence="1 2">Belongs to the nucleosome assembly protein (NAP) family.</text>
</comment>
<accession>A0A8H3A4A2</accession>
<feature type="compositionally biased region" description="Acidic residues" evidence="3">
    <location>
        <begin position="398"/>
        <end position="417"/>
    </location>
</feature>
<evidence type="ECO:0000256" key="1">
    <source>
        <dbReference type="ARBA" id="ARBA00009947"/>
    </source>
</evidence>
<protein>
    <recommendedName>
        <fullName evidence="6">Nucleosome assembly protein</fullName>
    </recommendedName>
</protein>
<dbReference type="Gene3D" id="3.30.1120.90">
    <property type="entry name" value="Nucleosome assembly protein"/>
    <property type="match status" value="1"/>
</dbReference>
<dbReference type="EMBL" id="CAJMWW010000051">
    <property type="protein sequence ID" value="CAE6406116.1"/>
    <property type="molecule type" value="Genomic_DNA"/>
</dbReference>
<organism evidence="4 5">
    <name type="scientific">Rhizoctonia solani</name>
    <dbReference type="NCBI Taxonomy" id="456999"/>
    <lineage>
        <taxon>Eukaryota</taxon>
        <taxon>Fungi</taxon>
        <taxon>Dikarya</taxon>
        <taxon>Basidiomycota</taxon>
        <taxon>Agaricomycotina</taxon>
        <taxon>Agaricomycetes</taxon>
        <taxon>Cantharellales</taxon>
        <taxon>Ceratobasidiaceae</taxon>
        <taxon>Rhizoctonia</taxon>
    </lineage>
</organism>
<feature type="compositionally biased region" description="Polar residues" evidence="3">
    <location>
        <begin position="17"/>
        <end position="38"/>
    </location>
</feature>
<feature type="region of interest" description="Disordered" evidence="3">
    <location>
        <begin position="395"/>
        <end position="442"/>
    </location>
</feature>
<dbReference type="FunFam" id="1.20.5.1500:FF:000001">
    <property type="entry name" value="Nucleosome assembly protein 1-like 1"/>
    <property type="match status" value="1"/>
</dbReference>
<dbReference type="InterPro" id="IPR037231">
    <property type="entry name" value="NAP-like_sf"/>
</dbReference>
<dbReference type="InterPro" id="IPR002164">
    <property type="entry name" value="NAP_family"/>
</dbReference>
<feature type="region of interest" description="Disordered" evidence="3">
    <location>
        <begin position="147"/>
        <end position="197"/>
    </location>
</feature>
<evidence type="ECO:0000313" key="5">
    <source>
        <dbReference type="Proteomes" id="UP000663841"/>
    </source>
</evidence>
<proteinExistence type="inferred from homology"/>
<feature type="compositionally biased region" description="Acidic residues" evidence="3">
    <location>
        <begin position="45"/>
        <end position="60"/>
    </location>
</feature>
<dbReference type="GO" id="GO:0005634">
    <property type="term" value="C:nucleus"/>
    <property type="evidence" value="ECO:0007669"/>
    <property type="project" value="InterPro"/>
</dbReference>
<reference evidence="4" key="1">
    <citation type="submission" date="2021-01" db="EMBL/GenBank/DDBJ databases">
        <authorList>
            <person name="Kaushik A."/>
        </authorList>
    </citation>
    <scope>NUCLEOTIDE SEQUENCE</scope>
    <source>
        <strain evidence="4">AG3-T5</strain>
    </source>
</reference>
<comment type="caution">
    <text evidence="4">The sequence shown here is derived from an EMBL/GenBank/DDBJ whole genome shotgun (WGS) entry which is preliminary data.</text>
</comment>
<evidence type="ECO:0008006" key="6">
    <source>
        <dbReference type="Google" id="ProtNLM"/>
    </source>
</evidence>
<name>A0A8H3A4A2_9AGAM</name>